<keyword evidence="2" id="KW-1185">Reference proteome</keyword>
<reference evidence="1" key="1">
    <citation type="submission" date="2023-10" db="EMBL/GenBank/DDBJ databases">
        <authorList>
            <person name="Chen Y."/>
            <person name="Shah S."/>
            <person name="Dougan E. K."/>
            <person name="Thang M."/>
            <person name="Chan C."/>
        </authorList>
    </citation>
    <scope>NUCLEOTIDE SEQUENCE [LARGE SCALE GENOMIC DNA]</scope>
</reference>
<protein>
    <submittedName>
        <fullName evidence="1">Uncharacterized protein</fullName>
    </submittedName>
</protein>
<name>A0ABN9S3B1_9DINO</name>
<proteinExistence type="predicted"/>
<sequence>MKDKGVQIFMASIAASSTKNLKVFRGCASEPWETNYERIMGSTALINNESEYAQKPLVKFCPRQESFDNIQKFALNLVSKYQSAHYGVEDMHIGLTLFGIGEH</sequence>
<organism evidence="1 2">
    <name type="scientific">Prorocentrum cordatum</name>
    <dbReference type="NCBI Taxonomy" id="2364126"/>
    <lineage>
        <taxon>Eukaryota</taxon>
        <taxon>Sar</taxon>
        <taxon>Alveolata</taxon>
        <taxon>Dinophyceae</taxon>
        <taxon>Prorocentrales</taxon>
        <taxon>Prorocentraceae</taxon>
        <taxon>Prorocentrum</taxon>
    </lineage>
</organism>
<dbReference type="EMBL" id="CAUYUJ010008726">
    <property type="protein sequence ID" value="CAK0824774.1"/>
    <property type="molecule type" value="Genomic_DNA"/>
</dbReference>
<accession>A0ABN9S3B1</accession>
<dbReference type="Proteomes" id="UP001189429">
    <property type="component" value="Unassembled WGS sequence"/>
</dbReference>
<gene>
    <name evidence="1" type="ORF">PCOR1329_LOCUS25087</name>
</gene>
<feature type="non-terminal residue" evidence="1">
    <location>
        <position position="103"/>
    </location>
</feature>
<comment type="caution">
    <text evidence="1">The sequence shown here is derived from an EMBL/GenBank/DDBJ whole genome shotgun (WGS) entry which is preliminary data.</text>
</comment>
<evidence type="ECO:0000313" key="1">
    <source>
        <dbReference type="EMBL" id="CAK0824774.1"/>
    </source>
</evidence>
<evidence type="ECO:0000313" key="2">
    <source>
        <dbReference type="Proteomes" id="UP001189429"/>
    </source>
</evidence>